<dbReference type="Proteomes" id="UP000663834">
    <property type="component" value="Unassembled WGS sequence"/>
</dbReference>
<dbReference type="EMBL" id="CAJNOW010012167">
    <property type="protein sequence ID" value="CAF1606969.1"/>
    <property type="molecule type" value="Genomic_DNA"/>
</dbReference>
<protein>
    <submittedName>
        <fullName evidence="2">Uncharacterized protein</fullName>
    </submittedName>
</protein>
<accession>A0A815IUV0</accession>
<sequence>MPDTDNQIILTIENSAVTSGPFADDWCHSTSLTTTSQNHHHIQSYIFDGDDDQDDFDTYTDRGLGTSGRPLSPEASTSHSRRFSKIGSRKTNTGYKTKPGLQYRLAKHKQTNMNVSIDQQQSISSSPSMPLIVAALSGSVPTVGVQCDFCVGSEQENKTT</sequence>
<dbReference type="Proteomes" id="UP000681720">
    <property type="component" value="Unassembled WGS sequence"/>
</dbReference>
<dbReference type="Proteomes" id="UP000663842">
    <property type="component" value="Unassembled WGS sequence"/>
</dbReference>
<dbReference type="Proteomes" id="UP000663887">
    <property type="component" value="Unassembled WGS sequence"/>
</dbReference>
<feature type="compositionally biased region" description="Basic residues" evidence="1">
    <location>
        <begin position="79"/>
        <end position="88"/>
    </location>
</feature>
<evidence type="ECO:0000313" key="4">
    <source>
        <dbReference type="EMBL" id="CAF2071248.1"/>
    </source>
</evidence>
<feature type="region of interest" description="Disordered" evidence="1">
    <location>
        <begin position="58"/>
        <end position="99"/>
    </location>
</feature>
<evidence type="ECO:0000313" key="2">
    <source>
        <dbReference type="EMBL" id="CAF1368335.1"/>
    </source>
</evidence>
<dbReference type="Proteomes" id="UP000663866">
    <property type="component" value="Unassembled WGS sequence"/>
</dbReference>
<evidence type="ECO:0000313" key="3">
    <source>
        <dbReference type="EMBL" id="CAF1606969.1"/>
    </source>
</evidence>
<evidence type="ECO:0000313" key="7">
    <source>
        <dbReference type="EMBL" id="CAF4170156.1"/>
    </source>
</evidence>
<dbReference type="Proteomes" id="UP000676336">
    <property type="component" value="Unassembled WGS sequence"/>
</dbReference>
<evidence type="ECO:0000313" key="8">
    <source>
        <dbReference type="EMBL" id="CAF4192529.1"/>
    </source>
</evidence>
<evidence type="ECO:0000313" key="6">
    <source>
        <dbReference type="EMBL" id="CAF4082438.1"/>
    </source>
</evidence>
<dbReference type="EMBL" id="CAJNOV010009493">
    <property type="protein sequence ID" value="CAF1368335.1"/>
    <property type="molecule type" value="Genomic_DNA"/>
</dbReference>
<dbReference type="EMBL" id="CAJOBG010006624">
    <property type="protein sequence ID" value="CAF4192529.1"/>
    <property type="molecule type" value="Genomic_DNA"/>
</dbReference>
<dbReference type="Proteomes" id="UP000681967">
    <property type="component" value="Unassembled WGS sequence"/>
</dbReference>
<evidence type="ECO:0000313" key="5">
    <source>
        <dbReference type="EMBL" id="CAF4025328.1"/>
    </source>
</evidence>
<evidence type="ECO:0000313" key="10">
    <source>
        <dbReference type="Proteomes" id="UP000663855"/>
    </source>
</evidence>
<gene>
    <name evidence="5" type="ORF">BYL167_LOCUS15017</name>
    <name evidence="2" type="ORF">CJN711_LOCUS20308</name>
    <name evidence="6" type="ORF">GIL414_LOCUS16146</name>
    <name evidence="3" type="ORF">KQP761_LOCUS22908</name>
    <name evidence="8" type="ORF">OVN521_LOCUS25921</name>
    <name evidence="7" type="ORF">SMN809_LOCUS20566</name>
    <name evidence="9" type="ORF">UXM345_LOCUS27973</name>
    <name evidence="4" type="ORF">XDN619_LOCUS12615</name>
</gene>
<dbReference type="EMBL" id="CAJOBH010005472">
    <property type="protein sequence ID" value="CAF4025328.1"/>
    <property type="molecule type" value="Genomic_DNA"/>
</dbReference>
<comment type="caution">
    <text evidence="2">The sequence shown here is derived from an EMBL/GenBank/DDBJ whole genome shotgun (WGS) entry which is preliminary data.</text>
</comment>
<name>A0A815IUV0_9BILA</name>
<evidence type="ECO:0000313" key="9">
    <source>
        <dbReference type="EMBL" id="CAF4200445.1"/>
    </source>
</evidence>
<evidence type="ECO:0000256" key="1">
    <source>
        <dbReference type="SAM" id="MobiDB-lite"/>
    </source>
</evidence>
<organism evidence="2 10">
    <name type="scientific">Rotaria magnacalcarata</name>
    <dbReference type="NCBI Taxonomy" id="392030"/>
    <lineage>
        <taxon>Eukaryota</taxon>
        <taxon>Metazoa</taxon>
        <taxon>Spiralia</taxon>
        <taxon>Gnathifera</taxon>
        <taxon>Rotifera</taxon>
        <taxon>Eurotatoria</taxon>
        <taxon>Bdelloidea</taxon>
        <taxon>Philodinida</taxon>
        <taxon>Philodinidae</taxon>
        <taxon>Rotaria</taxon>
    </lineage>
</organism>
<proteinExistence type="predicted"/>
<dbReference type="EMBL" id="CAJNRG010004963">
    <property type="protein sequence ID" value="CAF2071248.1"/>
    <property type="molecule type" value="Genomic_DNA"/>
</dbReference>
<dbReference type="EMBL" id="CAJOBJ010007291">
    <property type="protein sequence ID" value="CAF4082438.1"/>
    <property type="molecule type" value="Genomic_DNA"/>
</dbReference>
<evidence type="ECO:0000313" key="11">
    <source>
        <dbReference type="Proteomes" id="UP000663866"/>
    </source>
</evidence>
<dbReference type="Proteomes" id="UP000663855">
    <property type="component" value="Unassembled WGS sequence"/>
</dbReference>
<keyword evidence="11" id="KW-1185">Reference proteome</keyword>
<dbReference type="EMBL" id="CAJOBI010013234">
    <property type="protein sequence ID" value="CAF4170156.1"/>
    <property type="molecule type" value="Genomic_DNA"/>
</dbReference>
<dbReference type="AlphaFoldDB" id="A0A815IUV0"/>
<dbReference type="EMBL" id="CAJOBF010006238">
    <property type="protein sequence ID" value="CAF4200445.1"/>
    <property type="molecule type" value="Genomic_DNA"/>
</dbReference>
<reference evidence="2" key="1">
    <citation type="submission" date="2021-02" db="EMBL/GenBank/DDBJ databases">
        <authorList>
            <person name="Nowell W R."/>
        </authorList>
    </citation>
    <scope>NUCLEOTIDE SEQUENCE</scope>
</reference>